<protein>
    <submittedName>
        <fullName evidence="1">MYND-type domain-containing protein</fullName>
    </submittedName>
</protein>
<organism evidence="1 2">
    <name type="scientific">Mycena sanguinolenta</name>
    <dbReference type="NCBI Taxonomy" id="230812"/>
    <lineage>
        <taxon>Eukaryota</taxon>
        <taxon>Fungi</taxon>
        <taxon>Dikarya</taxon>
        <taxon>Basidiomycota</taxon>
        <taxon>Agaricomycotina</taxon>
        <taxon>Agaricomycetes</taxon>
        <taxon>Agaricomycetidae</taxon>
        <taxon>Agaricales</taxon>
        <taxon>Marasmiineae</taxon>
        <taxon>Mycenaceae</taxon>
        <taxon>Mycena</taxon>
    </lineage>
</organism>
<name>A0A8H7CJP9_9AGAR</name>
<evidence type="ECO:0000313" key="1">
    <source>
        <dbReference type="EMBL" id="KAF7338741.1"/>
    </source>
</evidence>
<proteinExistence type="predicted"/>
<dbReference type="OrthoDB" id="3040848at2759"/>
<sequence length="478" mass="55053">MSNQDIARQIPELPIVDPRAYHEPRAHLDGINLYKDFSLPALPSVRSVRADTVLAREIRERAQDYENVTLVFAAAGPENTEAFPMHLKAALIFSTELPDLFYFSYYARIQDVPEDIVDDCIWALSLYIRIMEECSETVLRATGNVKVNEDYGTVKHFTLFNARRKIVFHLLHRDRPEEAVPFAKAIVEEYSSGNEIWLQHANPFSVYGETLVRTRRDDNEAVKMLRRALVGFQSGNRPDNQSGNAVVELIQTRTWLARALRNIGFDDEAETHEKWLVNWFRKNPHFMWEKDLRRILLPAGPILQALGGEICRVDIMIGFSSKECQRADWKDHKAQCREMVVEQEEVERLSLTDPDRAKLAADWSLWHKQPRFGILEHALGLHRDSTRGRAHIVFKETEYVPTATKLKDKLRIISCGVFRIKDVLHDIEGIMGLDCGATNVDTILNMPYDPEWRKRLNTGSPPKLMILRSGARDVEHVF</sequence>
<dbReference type="EMBL" id="JACAZH010000032">
    <property type="protein sequence ID" value="KAF7338741.1"/>
    <property type="molecule type" value="Genomic_DNA"/>
</dbReference>
<dbReference type="Proteomes" id="UP000623467">
    <property type="component" value="Unassembled WGS sequence"/>
</dbReference>
<accession>A0A8H7CJP9</accession>
<keyword evidence="2" id="KW-1185">Reference proteome</keyword>
<evidence type="ECO:0000313" key="2">
    <source>
        <dbReference type="Proteomes" id="UP000623467"/>
    </source>
</evidence>
<dbReference type="Gene3D" id="6.10.140.2220">
    <property type="match status" value="1"/>
</dbReference>
<reference evidence="1" key="1">
    <citation type="submission" date="2020-05" db="EMBL/GenBank/DDBJ databases">
        <title>Mycena genomes resolve the evolution of fungal bioluminescence.</title>
        <authorList>
            <person name="Tsai I.J."/>
        </authorList>
    </citation>
    <scope>NUCLEOTIDE SEQUENCE</scope>
    <source>
        <strain evidence="1">160909Yilan</strain>
    </source>
</reference>
<comment type="caution">
    <text evidence="1">The sequence shown here is derived from an EMBL/GenBank/DDBJ whole genome shotgun (WGS) entry which is preliminary data.</text>
</comment>
<gene>
    <name evidence="1" type="ORF">MSAN_02196500</name>
</gene>
<dbReference type="AlphaFoldDB" id="A0A8H7CJP9"/>